<evidence type="ECO:0000256" key="8">
    <source>
        <dbReference type="ARBA" id="ARBA00022848"/>
    </source>
</evidence>
<keyword evidence="15" id="KW-1133">Transmembrane helix</keyword>
<dbReference type="eggNOG" id="KOG0158">
    <property type="taxonomic scope" value="Eukaryota"/>
</dbReference>
<dbReference type="HOGENOM" id="CLU_001570_5_2_1"/>
<evidence type="ECO:0000256" key="6">
    <source>
        <dbReference type="ARBA" id="ARBA00022723"/>
    </source>
</evidence>
<evidence type="ECO:0000256" key="13">
    <source>
        <dbReference type="PIRSR" id="PIRSR602401-1"/>
    </source>
</evidence>
<evidence type="ECO:0000256" key="3">
    <source>
        <dbReference type="ARBA" id="ARBA00004406"/>
    </source>
</evidence>
<dbReference type="InterPro" id="IPR001128">
    <property type="entry name" value="Cyt_P450"/>
</dbReference>
<dbReference type="GO" id="GO:0020037">
    <property type="term" value="F:heme binding"/>
    <property type="evidence" value="ECO:0007669"/>
    <property type="project" value="InterPro"/>
</dbReference>
<keyword evidence="16" id="KW-0413">Isomerase</keyword>
<evidence type="ECO:0000313" key="17">
    <source>
        <dbReference type="Proteomes" id="UP000000305"/>
    </source>
</evidence>
<evidence type="ECO:0000256" key="5">
    <source>
        <dbReference type="ARBA" id="ARBA00022617"/>
    </source>
</evidence>
<dbReference type="PANTHER" id="PTHR24292:SF102">
    <property type="entry name" value="CYTOCHROME P450 FAMILY-RELATED"/>
    <property type="match status" value="1"/>
</dbReference>
<feature type="binding site" description="axial binding residue" evidence="13">
    <location>
        <position position="445"/>
    </location>
    <ligand>
        <name>heme</name>
        <dbReference type="ChEBI" id="CHEBI:30413"/>
    </ligand>
    <ligandPart>
        <name>Fe</name>
        <dbReference type="ChEBI" id="CHEBI:18248"/>
    </ligandPart>
</feature>
<dbReference type="GO" id="GO:0016705">
    <property type="term" value="F:oxidoreductase activity, acting on paired donors, with incorporation or reduction of molecular oxygen"/>
    <property type="evidence" value="ECO:0007669"/>
    <property type="project" value="InterPro"/>
</dbReference>
<dbReference type="STRING" id="6669.E9HF39"/>
<evidence type="ECO:0000256" key="15">
    <source>
        <dbReference type="SAM" id="Phobius"/>
    </source>
</evidence>
<accession>E9HF39</accession>
<dbReference type="GO" id="GO:0005506">
    <property type="term" value="F:iron ion binding"/>
    <property type="evidence" value="ECO:0007669"/>
    <property type="project" value="InterPro"/>
</dbReference>
<comment type="cofactor">
    <cofactor evidence="1 13">
        <name>heme</name>
        <dbReference type="ChEBI" id="CHEBI:30413"/>
    </cofactor>
</comment>
<dbReference type="Gene3D" id="1.10.630.10">
    <property type="entry name" value="Cytochrome P450"/>
    <property type="match status" value="1"/>
</dbReference>
<keyword evidence="12 15" id="KW-0472">Membrane</keyword>
<dbReference type="InterPro" id="IPR002401">
    <property type="entry name" value="Cyt_P450_E_grp-I"/>
</dbReference>
<keyword evidence="9 14" id="KW-0560">Oxidoreductase</keyword>
<dbReference type="PANTHER" id="PTHR24292">
    <property type="entry name" value="CYTOCHROME P450"/>
    <property type="match status" value="1"/>
</dbReference>
<dbReference type="InterPro" id="IPR036396">
    <property type="entry name" value="Cyt_P450_sf"/>
</dbReference>
<feature type="transmembrane region" description="Helical" evidence="15">
    <location>
        <begin position="6"/>
        <end position="24"/>
    </location>
</feature>
<comment type="subcellular location">
    <subcellularLocation>
        <location evidence="3">Endoplasmic reticulum membrane</location>
        <topology evidence="3">Peripheral membrane protein</topology>
    </subcellularLocation>
    <subcellularLocation>
        <location evidence="2">Microsome membrane</location>
        <topology evidence="2">Peripheral membrane protein</topology>
    </subcellularLocation>
</comment>
<evidence type="ECO:0000256" key="14">
    <source>
        <dbReference type="RuleBase" id="RU000461"/>
    </source>
</evidence>
<dbReference type="PhylomeDB" id="E9HF39"/>
<gene>
    <name evidence="16" type="primary">TXSB</name>
    <name evidence="16" type="ORF">DAPPUDRAFT_328913</name>
</gene>
<reference evidence="16 17" key="1">
    <citation type="journal article" date="2011" name="Science">
        <title>The ecoresponsive genome of Daphnia pulex.</title>
        <authorList>
            <person name="Colbourne J.K."/>
            <person name="Pfrender M.E."/>
            <person name="Gilbert D."/>
            <person name="Thomas W.K."/>
            <person name="Tucker A."/>
            <person name="Oakley T.H."/>
            <person name="Tokishita S."/>
            <person name="Aerts A."/>
            <person name="Arnold G.J."/>
            <person name="Basu M.K."/>
            <person name="Bauer D.J."/>
            <person name="Caceres C.E."/>
            <person name="Carmel L."/>
            <person name="Casola C."/>
            <person name="Choi J.H."/>
            <person name="Detter J.C."/>
            <person name="Dong Q."/>
            <person name="Dusheyko S."/>
            <person name="Eads B.D."/>
            <person name="Frohlich T."/>
            <person name="Geiler-Samerotte K.A."/>
            <person name="Gerlach D."/>
            <person name="Hatcher P."/>
            <person name="Jogdeo S."/>
            <person name="Krijgsveld J."/>
            <person name="Kriventseva E.V."/>
            <person name="Kultz D."/>
            <person name="Laforsch C."/>
            <person name="Lindquist E."/>
            <person name="Lopez J."/>
            <person name="Manak J.R."/>
            <person name="Muller J."/>
            <person name="Pangilinan J."/>
            <person name="Patwardhan R.P."/>
            <person name="Pitluck S."/>
            <person name="Pritham E.J."/>
            <person name="Rechtsteiner A."/>
            <person name="Rho M."/>
            <person name="Rogozin I.B."/>
            <person name="Sakarya O."/>
            <person name="Salamov A."/>
            <person name="Schaack S."/>
            <person name="Shapiro H."/>
            <person name="Shiga Y."/>
            <person name="Skalitzky C."/>
            <person name="Smith Z."/>
            <person name="Souvorov A."/>
            <person name="Sung W."/>
            <person name="Tang Z."/>
            <person name="Tsuchiya D."/>
            <person name="Tu H."/>
            <person name="Vos H."/>
            <person name="Wang M."/>
            <person name="Wolf Y.I."/>
            <person name="Yamagata H."/>
            <person name="Yamada T."/>
            <person name="Ye Y."/>
            <person name="Shaw J.R."/>
            <person name="Andrews J."/>
            <person name="Crease T.J."/>
            <person name="Tang H."/>
            <person name="Lucas S.M."/>
            <person name="Robertson H.M."/>
            <person name="Bork P."/>
            <person name="Koonin E.V."/>
            <person name="Zdobnov E.M."/>
            <person name="Grigoriev I.V."/>
            <person name="Lynch M."/>
            <person name="Boore J.L."/>
        </authorList>
    </citation>
    <scope>NUCLEOTIDE SEQUENCE [LARGE SCALE GENOMIC DNA]</scope>
</reference>
<evidence type="ECO:0000256" key="10">
    <source>
        <dbReference type="ARBA" id="ARBA00023004"/>
    </source>
</evidence>
<dbReference type="Pfam" id="PF00067">
    <property type="entry name" value="p450"/>
    <property type="match status" value="1"/>
</dbReference>
<evidence type="ECO:0000256" key="1">
    <source>
        <dbReference type="ARBA" id="ARBA00001971"/>
    </source>
</evidence>
<evidence type="ECO:0000313" key="16">
    <source>
        <dbReference type="EMBL" id="EFX69625.1"/>
    </source>
</evidence>
<dbReference type="Proteomes" id="UP000000305">
    <property type="component" value="Unassembled WGS sequence"/>
</dbReference>
<protein>
    <submittedName>
        <fullName evidence="16">Thromboxane A synthase-like protein</fullName>
        <ecNumber evidence="16">5.3.99.5</ecNumber>
    </submittedName>
</protein>
<sequence>MGNNISGFSSIICASGVLISIWVFQRWKALNYLQSYGIVCPNKAHFIYGNLHQLRWSKTKSIQEKQTEWLTKYGKVVGYYMGLKPRIMLADLDILKEVLMKDINIFTNRPDVPRGMPTLVSLRDERWKEVRHVLTPTYSLLKLKAMFPTINECTDLFISILKERSDPSTASTELEIYEPFQGLTLDVISRCALALQLDCQRNIQDEILEAVRKFFRLDLSRIVVMLVCFPGLRSFFRILFRFAPSNKLIAFVLNHVRLVVDRRRQAKEVITELISLIRKLQIIGKLSSALLNDDEIAWNACVFLLAGYETTSTALAYVTYCLSLYPDIQEKVFDEIIEKIGSDLSALSYDDVSKLQYLELVILESLRLFPPVPLFVSRECKETTTINGITIPVDCAIDVPVWSIHRDPELWEEPLTFDPLRHSPEEKTKRHPLAFLPFGAGPRNCIGARFAMLEMKCTIANLVRHFTIKTSEKNPVPLPTVVRTTIMNPSNGVWIKLVKR</sequence>
<dbReference type="OrthoDB" id="6501435at2759"/>
<dbReference type="PROSITE" id="PS00086">
    <property type="entry name" value="CYTOCHROME_P450"/>
    <property type="match status" value="1"/>
</dbReference>
<keyword evidence="11 14" id="KW-0503">Monooxygenase</keyword>
<evidence type="ECO:0000256" key="2">
    <source>
        <dbReference type="ARBA" id="ARBA00004174"/>
    </source>
</evidence>
<evidence type="ECO:0000256" key="11">
    <source>
        <dbReference type="ARBA" id="ARBA00023033"/>
    </source>
</evidence>
<keyword evidence="7" id="KW-0256">Endoplasmic reticulum</keyword>
<dbReference type="SUPFAM" id="SSF48264">
    <property type="entry name" value="Cytochrome P450"/>
    <property type="match status" value="1"/>
</dbReference>
<dbReference type="EMBL" id="GL732633">
    <property type="protein sequence ID" value="EFX69625.1"/>
    <property type="molecule type" value="Genomic_DNA"/>
</dbReference>
<dbReference type="GO" id="GO:0005789">
    <property type="term" value="C:endoplasmic reticulum membrane"/>
    <property type="evidence" value="ECO:0007669"/>
    <property type="project" value="UniProtKB-SubCell"/>
</dbReference>
<keyword evidence="5 13" id="KW-0349">Heme</keyword>
<keyword evidence="15" id="KW-0812">Transmembrane</keyword>
<dbReference type="AlphaFoldDB" id="E9HF39"/>
<evidence type="ECO:0000256" key="4">
    <source>
        <dbReference type="ARBA" id="ARBA00010617"/>
    </source>
</evidence>
<evidence type="ECO:0000256" key="12">
    <source>
        <dbReference type="ARBA" id="ARBA00023136"/>
    </source>
</evidence>
<dbReference type="GO" id="GO:0004497">
    <property type="term" value="F:monooxygenase activity"/>
    <property type="evidence" value="ECO:0007669"/>
    <property type="project" value="UniProtKB-KW"/>
</dbReference>
<dbReference type="InParanoid" id="E9HF39"/>
<evidence type="ECO:0000256" key="7">
    <source>
        <dbReference type="ARBA" id="ARBA00022824"/>
    </source>
</evidence>
<dbReference type="CDD" id="cd11055">
    <property type="entry name" value="CYP3A-like"/>
    <property type="match status" value="1"/>
</dbReference>
<keyword evidence="10 13" id="KW-0408">Iron</keyword>
<keyword evidence="8" id="KW-0492">Microsome</keyword>
<dbReference type="InterPro" id="IPR050476">
    <property type="entry name" value="Insect_CytP450_Detox"/>
</dbReference>
<dbReference type="OMA" id="FPTINEC"/>
<dbReference type="InterPro" id="IPR017972">
    <property type="entry name" value="Cyt_P450_CS"/>
</dbReference>
<dbReference type="GO" id="GO:0004796">
    <property type="term" value="F:thromboxane-A synthase activity"/>
    <property type="evidence" value="ECO:0007669"/>
    <property type="project" value="UniProtKB-EC"/>
</dbReference>
<dbReference type="PRINTS" id="PR00463">
    <property type="entry name" value="EP450I"/>
</dbReference>
<keyword evidence="17" id="KW-1185">Reference proteome</keyword>
<dbReference type="FunFam" id="1.10.630.10:FF:000182">
    <property type="entry name" value="Cytochrome P450 3A4"/>
    <property type="match status" value="1"/>
</dbReference>
<name>E9HF39_DAPPU</name>
<dbReference type="KEGG" id="dpx:DAPPUDRAFT_328913"/>
<dbReference type="PRINTS" id="PR00385">
    <property type="entry name" value="P450"/>
</dbReference>
<proteinExistence type="inferred from homology"/>
<organism evidence="16 17">
    <name type="scientific">Daphnia pulex</name>
    <name type="common">Water flea</name>
    <dbReference type="NCBI Taxonomy" id="6669"/>
    <lineage>
        <taxon>Eukaryota</taxon>
        <taxon>Metazoa</taxon>
        <taxon>Ecdysozoa</taxon>
        <taxon>Arthropoda</taxon>
        <taxon>Crustacea</taxon>
        <taxon>Branchiopoda</taxon>
        <taxon>Diplostraca</taxon>
        <taxon>Cladocera</taxon>
        <taxon>Anomopoda</taxon>
        <taxon>Daphniidae</taxon>
        <taxon>Daphnia</taxon>
    </lineage>
</organism>
<evidence type="ECO:0000256" key="9">
    <source>
        <dbReference type="ARBA" id="ARBA00023002"/>
    </source>
</evidence>
<keyword evidence="6 13" id="KW-0479">Metal-binding</keyword>
<dbReference type="EC" id="5.3.99.5" evidence="16"/>
<comment type="similarity">
    <text evidence="4 14">Belongs to the cytochrome P450 family.</text>
</comment>